<dbReference type="EMBL" id="KV878908">
    <property type="protein sequence ID" value="OJJ80970.1"/>
    <property type="molecule type" value="Genomic_DNA"/>
</dbReference>
<dbReference type="PANTHER" id="PTHR13887:SF41">
    <property type="entry name" value="THIOREDOXIN SUPERFAMILY PROTEIN"/>
    <property type="match status" value="1"/>
</dbReference>
<proteinExistence type="predicted"/>
<dbReference type="GO" id="GO:0016491">
    <property type="term" value="F:oxidoreductase activity"/>
    <property type="evidence" value="ECO:0007669"/>
    <property type="project" value="InterPro"/>
</dbReference>
<evidence type="ECO:0000259" key="1">
    <source>
        <dbReference type="Pfam" id="PF01323"/>
    </source>
</evidence>
<dbReference type="GeneID" id="34461226"/>
<dbReference type="PANTHER" id="PTHR13887">
    <property type="entry name" value="GLUTATHIONE S-TRANSFERASE KAPPA"/>
    <property type="match status" value="1"/>
</dbReference>
<sequence length="243" mass="27425">MVVIEIEVIHDFVCAWCYIAKRTLDRAISLYQKTVPGGRSDVFSIKYRPYYLDYNPHAHSVDKNELIDVRLRVMTPEQRTALFNRMNQIGRSMGILFKAGGRIGSTKDAHRVIYYCQMSESEKGADTATTNALVEKIFEAYHEREMDISDPDVLKELAADAGVSGDEVNRWLDASPAAVDEEARRNKEEVKSGVPVYIIQDEHRIDSSGDIAEHLEIFSKVKETDNVKDHSTAAIYHGLSTAI</sequence>
<dbReference type="Gene3D" id="3.40.30.10">
    <property type="entry name" value="Glutaredoxin"/>
    <property type="match status" value="1"/>
</dbReference>
<dbReference type="SUPFAM" id="SSF52833">
    <property type="entry name" value="Thioredoxin-like"/>
    <property type="match status" value="1"/>
</dbReference>
<keyword evidence="3" id="KW-1185">Reference proteome</keyword>
<dbReference type="Proteomes" id="UP000184300">
    <property type="component" value="Unassembled WGS sequence"/>
</dbReference>
<dbReference type="VEuPathDB" id="FungiDB:ASPGLDRAFT_38581"/>
<reference evidence="3" key="1">
    <citation type="journal article" date="2017" name="Genome Biol.">
        <title>Comparative genomics reveals high biological diversity and specific adaptations in the industrially and medically important fungal genus Aspergillus.</title>
        <authorList>
            <person name="de Vries R.P."/>
            <person name="Riley R."/>
            <person name="Wiebenga A."/>
            <person name="Aguilar-Osorio G."/>
            <person name="Amillis S."/>
            <person name="Uchima C.A."/>
            <person name="Anderluh G."/>
            <person name="Asadollahi M."/>
            <person name="Askin M."/>
            <person name="Barry K."/>
            <person name="Battaglia E."/>
            <person name="Bayram O."/>
            <person name="Benocci T."/>
            <person name="Braus-Stromeyer S.A."/>
            <person name="Caldana C."/>
            <person name="Canovas D."/>
            <person name="Cerqueira G.C."/>
            <person name="Chen F."/>
            <person name="Chen W."/>
            <person name="Choi C."/>
            <person name="Clum A."/>
            <person name="Dos Santos R.A."/>
            <person name="Damasio A.R."/>
            <person name="Diallinas G."/>
            <person name="Emri T."/>
            <person name="Fekete E."/>
            <person name="Flipphi M."/>
            <person name="Freyberg S."/>
            <person name="Gallo A."/>
            <person name="Gournas C."/>
            <person name="Habgood R."/>
            <person name="Hainaut M."/>
            <person name="Harispe M.L."/>
            <person name="Henrissat B."/>
            <person name="Hilden K.S."/>
            <person name="Hope R."/>
            <person name="Hossain A."/>
            <person name="Karabika E."/>
            <person name="Karaffa L."/>
            <person name="Karanyi Z."/>
            <person name="Krasevec N."/>
            <person name="Kuo A."/>
            <person name="Kusch H."/>
            <person name="LaButti K."/>
            <person name="Lagendijk E.L."/>
            <person name="Lapidus A."/>
            <person name="Levasseur A."/>
            <person name="Lindquist E."/>
            <person name="Lipzen A."/>
            <person name="Logrieco A.F."/>
            <person name="MacCabe A."/>
            <person name="Maekelae M.R."/>
            <person name="Malavazi I."/>
            <person name="Melin P."/>
            <person name="Meyer V."/>
            <person name="Mielnichuk N."/>
            <person name="Miskei M."/>
            <person name="Molnar A.P."/>
            <person name="Mule G."/>
            <person name="Ngan C.Y."/>
            <person name="Orejas M."/>
            <person name="Orosz E."/>
            <person name="Ouedraogo J.P."/>
            <person name="Overkamp K.M."/>
            <person name="Park H.-S."/>
            <person name="Perrone G."/>
            <person name="Piumi F."/>
            <person name="Punt P.J."/>
            <person name="Ram A.F."/>
            <person name="Ramon A."/>
            <person name="Rauscher S."/>
            <person name="Record E."/>
            <person name="Riano-Pachon D.M."/>
            <person name="Robert V."/>
            <person name="Roehrig J."/>
            <person name="Ruller R."/>
            <person name="Salamov A."/>
            <person name="Salih N.S."/>
            <person name="Samson R.A."/>
            <person name="Sandor E."/>
            <person name="Sanguinetti M."/>
            <person name="Schuetze T."/>
            <person name="Sepcic K."/>
            <person name="Shelest E."/>
            <person name="Sherlock G."/>
            <person name="Sophianopoulou V."/>
            <person name="Squina F.M."/>
            <person name="Sun H."/>
            <person name="Susca A."/>
            <person name="Todd R.B."/>
            <person name="Tsang A."/>
            <person name="Unkles S.E."/>
            <person name="van de Wiele N."/>
            <person name="van Rossen-Uffink D."/>
            <person name="Oliveira J.V."/>
            <person name="Vesth T.C."/>
            <person name="Visser J."/>
            <person name="Yu J.-H."/>
            <person name="Zhou M."/>
            <person name="Andersen M.R."/>
            <person name="Archer D.B."/>
            <person name="Baker S.E."/>
            <person name="Benoit I."/>
            <person name="Brakhage A.A."/>
            <person name="Braus G.H."/>
            <person name="Fischer R."/>
            <person name="Frisvad J.C."/>
            <person name="Goldman G.H."/>
            <person name="Houbraken J."/>
            <person name="Oakley B."/>
            <person name="Pocsi I."/>
            <person name="Scazzocchio C."/>
            <person name="Seiboth B."/>
            <person name="vanKuyk P.A."/>
            <person name="Wortman J."/>
            <person name="Dyer P.S."/>
            <person name="Grigoriev I.V."/>
        </authorList>
    </citation>
    <scope>NUCLEOTIDE SEQUENCE [LARGE SCALE GENOMIC DNA]</scope>
    <source>
        <strain evidence="3">CBS 516.65</strain>
    </source>
</reference>
<dbReference type="InterPro" id="IPR001853">
    <property type="entry name" value="DSBA-like_thioredoxin_dom"/>
</dbReference>
<dbReference type="Pfam" id="PF01323">
    <property type="entry name" value="DSBA"/>
    <property type="match status" value="1"/>
</dbReference>
<dbReference type="RefSeq" id="XP_022397668.1">
    <property type="nucleotide sequence ID" value="XM_022544965.1"/>
</dbReference>
<dbReference type="InterPro" id="IPR036249">
    <property type="entry name" value="Thioredoxin-like_sf"/>
</dbReference>
<protein>
    <recommendedName>
        <fullName evidence="1">DSBA-like thioredoxin domain-containing protein</fullName>
    </recommendedName>
</protein>
<evidence type="ECO:0000313" key="3">
    <source>
        <dbReference type="Proteomes" id="UP000184300"/>
    </source>
</evidence>
<feature type="domain" description="DSBA-like thioredoxin" evidence="1">
    <location>
        <begin position="6"/>
        <end position="204"/>
    </location>
</feature>
<dbReference type="AlphaFoldDB" id="A0A1L9VAN8"/>
<name>A0A1L9VAN8_ASPGL</name>
<dbReference type="OrthoDB" id="1930760at2759"/>
<accession>A0A1L9VAN8</accession>
<organism evidence="2 3">
    <name type="scientific">Aspergillus glaucus CBS 516.65</name>
    <dbReference type="NCBI Taxonomy" id="1160497"/>
    <lineage>
        <taxon>Eukaryota</taxon>
        <taxon>Fungi</taxon>
        <taxon>Dikarya</taxon>
        <taxon>Ascomycota</taxon>
        <taxon>Pezizomycotina</taxon>
        <taxon>Eurotiomycetes</taxon>
        <taxon>Eurotiomycetidae</taxon>
        <taxon>Eurotiales</taxon>
        <taxon>Aspergillaceae</taxon>
        <taxon>Aspergillus</taxon>
        <taxon>Aspergillus subgen. Aspergillus</taxon>
    </lineage>
</organism>
<gene>
    <name evidence="2" type="ORF">ASPGLDRAFT_38581</name>
</gene>
<evidence type="ECO:0000313" key="2">
    <source>
        <dbReference type="EMBL" id="OJJ80970.1"/>
    </source>
</evidence>